<reference evidence="1" key="1">
    <citation type="submission" date="2020-08" db="EMBL/GenBank/DDBJ databases">
        <title>Genome sequencing and assembly of the red palm weevil Rhynchophorus ferrugineus.</title>
        <authorList>
            <person name="Dias G.B."/>
            <person name="Bergman C.M."/>
            <person name="Manee M."/>
        </authorList>
    </citation>
    <scope>NUCLEOTIDE SEQUENCE</scope>
    <source>
        <strain evidence="1">AA-2017</strain>
        <tissue evidence="1">Whole larva</tissue>
    </source>
</reference>
<proteinExistence type="predicted"/>
<keyword evidence="2" id="KW-1185">Reference proteome</keyword>
<evidence type="ECO:0000313" key="2">
    <source>
        <dbReference type="Proteomes" id="UP000625711"/>
    </source>
</evidence>
<dbReference type="EMBL" id="JAACXV010009042">
    <property type="protein sequence ID" value="KAF7275827.1"/>
    <property type="molecule type" value="Genomic_DNA"/>
</dbReference>
<sequence length="113" mass="12639">MVTLSAALSLPSHREPPLFRAAGPSVKCGKLSFCQIARSIPLDISNYLRRPWQKKARSAKRKVANPVEFITLTRNRKLNLRTNFAKTRRKRNGGACGGRPGLWGWTVFFNATG</sequence>
<name>A0A834IB94_RHYFE</name>
<accession>A0A834IB94</accession>
<protein>
    <submittedName>
        <fullName evidence="1">Uncharacterized protein</fullName>
    </submittedName>
</protein>
<dbReference type="AlphaFoldDB" id="A0A834IB94"/>
<gene>
    <name evidence="1" type="ORF">GWI33_011231</name>
</gene>
<organism evidence="1 2">
    <name type="scientific">Rhynchophorus ferrugineus</name>
    <name type="common">Red palm weevil</name>
    <name type="synonym">Curculio ferrugineus</name>
    <dbReference type="NCBI Taxonomy" id="354439"/>
    <lineage>
        <taxon>Eukaryota</taxon>
        <taxon>Metazoa</taxon>
        <taxon>Ecdysozoa</taxon>
        <taxon>Arthropoda</taxon>
        <taxon>Hexapoda</taxon>
        <taxon>Insecta</taxon>
        <taxon>Pterygota</taxon>
        <taxon>Neoptera</taxon>
        <taxon>Endopterygota</taxon>
        <taxon>Coleoptera</taxon>
        <taxon>Polyphaga</taxon>
        <taxon>Cucujiformia</taxon>
        <taxon>Curculionidae</taxon>
        <taxon>Dryophthorinae</taxon>
        <taxon>Rhynchophorus</taxon>
    </lineage>
</organism>
<evidence type="ECO:0000313" key="1">
    <source>
        <dbReference type="EMBL" id="KAF7275827.1"/>
    </source>
</evidence>
<dbReference type="Proteomes" id="UP000625711">
    <property type="component" value="Unassembled WGS sequence"/>
</dbReference>
<comment type="caution">
    <text evidence="1">The sequence shown here is derived from an EMBL/GenBank/DDBJ whole genome shotgun (WGS) entry which is preliminary data.</text>
</comment>